<name>A0AAN9UF05_9PEZI</name>
<keyword evidence="4 6" id="KW-0472">Membrane</keyword>
<organism evidence="7 8">
    <name type="scientific">Cytospora paraplurivora</name>
    <dbReference type="NCBI Taxonomy" id="2898453"/>
    <lineage>
        <taxon>Eukaryota</taxon>
        <taxon>Fungi</taxon>
        <taxon>Dikarya</taxon>
        <taxon>Ascomycota</taxon>
        <taxon>Pezizomycotina</taxon>
        <taxon>Sordariomycetes</taxon>
        <taxon>Sordariomycetidae</taxon>
        <taxon>Diaporthales</taxon>
        <taxon>Cytosporaceae</taxon>
        <taxon>Cytospora</taxon>
    </lineage>
</organism>
<evidence type="ECO:0008006" key="9">
    <source>
        <dbReference type="Google" id="ProtNLM"/>
    </source>
</evidence>
<keyword evidence="8" id="KW-1185">Reference proteome</keyword>
<evidence type="ECO:0000256" key="2">
    <source>
        <dbReference type="ARBA" id="ARBA00022692"/>
    </source>
</evidence>
<dbReference type="PANTHER" id="PTHR15549:SF26">
    <property type="entry name" value="AXIAL BUDDING PATTERN PROTEIN 2-RELATED"/>
    <property type="match status" value="1"/>
</dbReference>
<evidence type="ECO:0000256" key="1">
    <source>
        <dbReference type="ARBA" id="ARBA00004167"/>
    </source>
</evidence>
<dbReference type="AlphaFoldDB" id="A0AAN9UF05"/>
<evidence type="ECO:0000256" key="4">
    <source>
        <dbReference type="ARBA" id="ARBA00023136"/>
    </source>
</evidence>
<dbReference type="EMBL" id="JAJSPL020000008">
    <property type="protein sequence ID" value="KAK7745467.1"/>
    <property type="molecule type" value="Genomic_DNA"/>
</dbReference>
<evidence type="ECO:0000313" key="8">
    <source>
        <dbReference type="Proteomes" id="UP001320245"/>
    </source>
</evidence>
<accession>A0AAN9UF05</accession>
<evidence type="ECO:0000313" key="7">
    <source>
        <dbReference type="EMBL" id="KAK7745467.1"/>
    </source>
</evidence>
<dbReference type="CDD" id="cd12087">
    <property type="entry name" value="TM_EGFR-like"/>
    <property type="match status" value="1"/>
</dbReference>
<feature type="region of interest" description="Disordered" evidence="5">
    <location>
        <begin position="151"/>
        <end position="191"/>
    </location>
</feature>
<protein>
    <recommendedName>
        <fullName evidence="9">Mid2 domain-containing protein</fullName>
    </recommendedName>
</protein>
<dbReference type="Proteomes" id="UP001320245">
    <property type="component" value="Unassembled WGS sequence"/>
</dbReference>
<dbReference type="GO" id="GO:0071944">
    <property type="term" value="C:cell periphery"/>
    <property type="evidence" value="ECO:0007669"/>
    <property type="project" value="UniProtKB-ARBA"/>
</dbReference>
<sequence>MALFPSKVLMSWTSNGAGQSLTVNNVVLAQQDDSGTTSLIANGSGTGSSSTAASQARSLAFKRDSTSQGDTTQDVQSFPVDYSGGSLTLTNTLVTSTLAKHTDKTLFFQVEWTDGKGSTGYSYSLPWAVADELSDAYTLLDRHSDLNRAGSPVYVDGSSPKVNTASTAAASSTSSTMSTAAAGSNSKSKSHGLSTGAIVGIAIGCVAGLIIMGVIAGCFCFRRRKSKGGHGEAVPKGAHTMQDVIAEKEARVGILEGEQPDTPYSEQGSHRAAAAQHPRTRGLILTGMNGSEVDMGIGQATTSNDRPGGGNHRGSVIYSPLGGAPTPATGAPVVLAPAIGGSNAAPKHTQPLSLSIHEGTSMMDPAQHDGAFTPYTDLPAGVTAPCPLQQQQQQQQQQQDVYNRHHRVVDGAGLAQQEEQQPISPDSARGVCPGSTPRTRGDAFGRRSTTPSGISGRYAHLVEEGMTDDEIRRLEEEERALDEAIEEAGRGLAR</sequence>
<dbReference type="PANTHER" id="PTHR15549">
    <property type="entry name" value="PAIRED IMMUNOGLOBULIN-LIKE TYPE 2 RECEPTOR"/>
    <property type="match status" value="1"/>
</dbReference>
<evidence type="ECO:0000256" key="6">
    <source>
        <dbReference type="SAM" id="Phobius"/>
    </source>
</evidence>
<keyword evidence="2 6" id="KW-0812">Transmembrane</keyword>
<keyword evidence="3 6" id="KW-1133">Transmembrane helix</keyword>
<reference evidence="7 8" key="1">
    <citation type="journal article" date="2023" name="PLoS ONE">
        <title>Cytospora paraplurivora sp. nov. isolated from orchards with fruit tree decline syndrome in Ontario, Canada.</title>
        <authorList>
            <person name="Ilyukhin E."/>
            <person name="Nguyen H.D.T."/>
            <person name="Castle A.J."/>
            <person name="Ellouze W."/>
        </authorList>
    </citation>
    <scope>NUCLEOTIDE SEQUENCE [LARGE SCALE GENOMIC DNA]</scope>
    <source>
        <strain evidence="7 8">FDS-564</strain>
    </source>
</reference>
<feature type="region of interest" description="Disordered" evidence="5">
    <location>
        <begin position="415"/>
        <end position="469"/>
    </location>
</feature>
<comment type="caution">
    <text evidence="7">The sequence shown here is derived from an EMBL/GenBank/DDBJ whole genome shotgun (WGS) entry which is preliminary data.</text>
</comment>
<feature type="transmembrane region" description="Helical" evidence="6">
    <location>
        <begin position="197"/>
        <end position="221"/>
    </location>
</feature>
<evidence type="ECO:0000256" key="5">
    <source>
        <dbReference type="SAM" id="MobiDB-lite"/>
    </source>
</evidence>
<comment type="subcellular location">
    <subcellularLocation>
        <location evidence="1">Membrane</location>
        <topology evidence="1">Single-pass membrane protein</topology>
    </subcellularLocation>
</comment>
<feature type="compositionally biased region" description="Low complexity" evidence="5">
    <location>
        <begin position="164"/>
        <end position="184"/>
    </location>
</feature>
<gene>
    <name evidence="7" type="ORF">SLS53_002965</name>
</gene>
<dbReference type="GO" id="GO:0016020">
    <property type="term" value="C:membrane"/>
    <property type="evidence" value="ECO:0007669"/>
    <property type="project" value="UniProtKB-SubCell"/>
</dbReference>
<dbReference type="InterPro" id="IPR051694">
    <property type="entry name" value="Immunoregulatory_rcpt-like"/>
</dbReference>
<evidence type="ECO:0000256" key="3">
    <source>
        <dbReference type="ARBA" id="ARBA00022989"/>
    </source>
</evidence>
<proteinExistence type="predicted"/>